<keyword evidence="3" id="KW-0813">Transport</keyword>
<dbReference type="GO" id="GO:0030288">
    <property type="term" value="C:outer membrane-bounded periplasmic space"/>
    <property type="evidence" value="ECO:0007669"/>
    <property type="project" value="TreeGrafter"/>
</dbReference>
<dbReference type="InterPro" id="IPR006311">
    <property type="entry name" value="TAT_signal"/>
</dbReference>
<reference evidence="7" key="1">
    <citation type="journal article" date="2014" name="Int. J. Syst. Evol. Microbiol.">
        <title>Complete genome sequence of Corynebacterium casei LMG S-19264T (=DSM 44701T), isolated from a smear-ripened cheese.</title>
        <authorList>
            <consortium name="US DOE Joint Genome Institute (JGI-PGF)"/>
            <person name="Walter F."/>
            <person name="Albersmeier A."/>
            <person name="Kalinowski J."/>
            <person name="Ruckert C."/>
        </authorList>
    </citation>
    <scope>NUCLEOTIDE SEQUENCE</scope>
    <source>
        <strain evidence="7">JCM 19831</strain>
    </source>
</reference>
<dbReference type="InterPro" id="IPR051313">
    <property type="entry name" value="Bact_iron-sidero_bind"/>
</dbReference>
<evidence type="ECO:0000256" key="5">
    <source>
        <dbReference type="SAM" id="SignalP"/>
    </source>
</evidence>
<dbReference type="PROSITE" id="PS51318">
    <property type="entry name" value="TAT"/>
    <property type="match status" value="1"/>
</dbReference>
<dbReference type="PROSITE" id="PS50983">
    <property type="entry name" value="FE_B12_PBP"/>
    <property type="match status" value="1"/>
</dbReference>
<evidence type="ECO:0000259" key="6">
    <source>
        <dbReference type="PROSITE" id="PS50983"/>
    </source>
</evidence>
<feature type="signal peptide" evidence="5">
    <location>
        <begin position="1"/>
        <end position="24"/>
    </location>
</feature>
<evidence type="ECO:0000256" key="3">
    <source>
        <dbReference type="ARBA" id="ARBA00022448"/>
    </source>
</evidence>
<evidence type="ECO:0000256" key="1">
    <source>
        <dbReference type="ARBA" id="ARBA00004196"/>
    </source>
</evidence>
<gene>
    <name evidence="7" type="ORF">GCM10007977_064740</name>
</gene>
<evidence type="ECO:0000313" key="7">
    <source>
        <dbReference type="EMBL" id="GGM54167.1"/>
    </source>
</evidence>
<dbReference type="RefSeq" id="WP_190253784.1">
    <property type="nucleotide sequence ID" value="NZ_BMPI01000036.1"/>
</dbReference>
<evidence type="ECO:0000256" key="2">
    <source>
        <dbReference type="ARBA" id="ARBA00008814"/>
    </source>
</evidence>
<dbReference type="Gene3D" id="3.40.50.1980">
    <property type="entry name" value="Nitrogenase molybdenum iron protein domain"/>
    <property type="match status" value="2"/>
</dbReference>
<evidence type="ECO:0000256" key="4">
    <source>
        <dbReference type="ARBA" id="ARBA00022729"/>
    </source>
</evidence>
<feature type="chain" id="PRO_5037540821" evidence="5">
    <location>
        <begin position="25"/>
        <end position="338"/>
    </location>
</feature>
<dbReference type="Proteomes" id="UP000642070">
    <property type="component" value="Unassembled WGS sequence"/>
</dbReference>
<reference evidence="7" key="2">
    <citation type="submission" date="2020-09" db="EMBL/GenBank/DDBJ databases">
        <authorList>
            <person name="Sun Q."/>
            <person name="Ohkuma M."/>
        </authorList>
    </citation>
    <scope>NUCLEOTIDE SEQUENCE</scope>
    <source>
        <strain evidence="7">JCM 19831</strain>
    </source>
</reference>
<keyword evidence="8" id="KW-1185">Reference proteome</keyword>
<keyword evidence="4 5" id="KW-0732">Signal</keyword>
<organism evidence="7 8">
    <name type="scientific">Dactylosporangium sucinum</name>
    <dbReference type="NCBI Taxonomy" id="1424081"/>
    <lineage>
        <taxon>Bacteria</taxon>
        <taxon>Bacillati</taxon>
        <taxon>Actinomycetota</taxon>
        <taxon>Actinomycetes</taxon>
        <taxon>Micromonosporales</taxon>
        <taxon>Micromonosporaceae</taxon>
        <taxon>Dactylosporangium</taxon>
    </lineage>
</organism>
<proteinExistence type="inferred from homology"/>
<name>A0A917U331_9ACTN</name>
<sequence>MSPSLSRRRLLTGAGALGLGALLAACGGTDDEGGAAPAAAGPWAFTDDRGTKVTAPGTPKRIVAYVGSAAALKDFGVDSQLVGVFGPSKASDGSKDPLAGDLDVAKVTSLGNAWGEFNIEKYATLQPELLVTNTYEPPALWYVPDDSKDKIAALAPSVAIKVAGVSLAQVLARYGELAASLGADQNAKLVTDAKARFEAAAAAVRDAVKANGGLKVLAGSASADLFYVSTPKIYADLSYYQELGVEVIVPDNVTGGFFENLSWETVDKYKADVILLDSRTSALQPKDLTAKPTWAALPAVKAGQVVPWQSEPRFSHAGCAGPLEALGKALAAARKVSA</sequence>
<dbReference type="InterPro" id="IPR002491">
    <property type="entry name" value="ABC_transptr_periplasmic_BD"/>
</dbReference>
<accession>A0A917U331</accession>
<dbReference type="PANTHER" id="PTHR30532">
    <property type="entry name" value="IRON III DICITRATE-BINDING PERIPLASMIC PROTEIN"/>
    <property type="match status" value="1"/>
</dbReference>
<dbReference type="PROSITE" id="PS51257">
    <property type="entry name" value="PROKAR_LIPOPROTEIN"/>
    <property type="match status" value="1"/>
</dbReference>
<dbReference type="AlphaFoldDB" id="A0A917U331"/>
<comment type="similarity">
    <text evidence="2">Belongs to the bacterial solute-binding protein 8 family.</text>
</comment>
<dbReference type="SUPFAM" id="SSF53807">
    <property type="entry name" value="Helical backbone' metal receptor"/>
    <property type="match status" value="1"/>
</dbReference>
<comment type="caution">
    <text evidence="7">The sequence shown here is derived from an EMBL/GenBank/DDBJ whole genome shotgun (WGS) entry which is preliminary data.</text>
</comment>
<feature type="domain" description="Fe/B12 periplasmic-binding" evidence="6">
    <location>
        <begin position="60"/>
        <end position="338"/>
    </location>
</feature>
<dbReference type="PANTHER" id="PTHR30532:SF24">
    <property type="entry name" value="FERRIC ENTEROBACTIN-BINDING PERIPLASMIC PROTEIN FEPB"/>
    <property type="match status" value="1"/>
</dbReference>
<comment type="subcellular location">
    <subcellularLocation>
        <location evidence="1">Cell envelope</location>
    </subcellularLocation>
</comment>
<dbReference type="Pfam" id="PF01497">
    <property type="entry name" value="Peripla_BP_2"/>
    <property type="match status" value="1"/>
</dbReference>
<evidence type="ECO:0000313" key="8">
    <source>
        <dbReference type="Proteomes" id="UP000642070"/>
    </source>
</evidence>
<dbReference type="GO" id="GO:1901678">
    <property type="term" value="P:iron coordination entity transport"/>
    <property type="evidence" value="ECO:0007669"/>
    <property type="project" value="UniProtKB-ARBA"/>
</dbReference>
<dbReference type="EMBL" id="BMPI01000036">
    <property type="protein sequence ID" value="GGM54167.1"/>
    <property type="molecule type" value="Genomic_DNA"/>
</dbReference>
<protein>
    <submittedName>
        <fullName evidence="7">ABC transporter substrate-binding protein</fullName>
    </submittedName>
</protein>